<reference evidence="2 3" key="1">
    <citation type="submission" date="2016-02" db="EMBL/GenBank/DDBJ databases">
        <title>Genome analysis of coral dinoflagellate symbionts highlights evolutionary adaptations to a symbiotic lifestyle.</title>
        <authorList>
            <person name="Aranda M."/>
            <person name="Li Y."/>
            <person name="Liew Y.J."/>
            <person name="Baumgarten S."/>
            <person name="Simakov O."/>
            <person name="Wilson M."/>
            <person name="Piel J."/>
            <person name="Ashoor H."/>
            <person name="Bougouffa S."/>
            <person name="Bajic V.B."/>
            <person name="Ryu T."/>
            <person name="Ravasi T."/>
            <person name="Bayer T."/>
            <person name="Micklem G."/>
            <person name="Kim H."/>
            <person name="Bhak J."/>
            <person name="Lajeunesse T.C."/>
            <person name="Voolstra C.R."/>
        </authorList>
    </citation>
    <scope>NUCLEOTIDE SEQUENCE [LARGE SCALE GENOMIC DNA]</scope>
    <source>
        <strain evidence="2 3">CCMP2467</strain>
    </source>
</reference>
<feature type="non-terminal residue" evidence="2">
    <location>
        <position position="33"/>
    </location>
</feature>
<keyword evidence="3" id="KW-1185">Reference proteome</keyword>
<name>A0A1Q8ZJR6_SYMMI</name>
<proteinExistence type="predicted"/>
<feature type="compositionally biased region" description="Basic and acidic residues" evidence="1">
    <location>
        <begin position="7"/>
        <end position="33"/>
    </location>
</feature>
<accession>A0A1Q8ZJR6</accession>
<sequence length="33" mass="4112">EAYLNKLLEKQWEEREAQRPREEKSEEKPPRLT</sequence>
<protein>
    <submittedName>
        <fullName evidence="2">Uncharacterized protein</fullName>
    </submittedName>
</protein>
<dbReference type="EMBL" id="LSRX01009610">
    <property type="protein sequence ID" value="OLP20513.1"/>
    <property type="molecule type" value="Genomic_DNA"/>
</dbReference>
<comment type="caution">
    <text evidence="2">The sequence shown here is derived from an EMBL/GenBank/DDBJ whole genome shotgun (WGS) entry which is preliminary data.</text>
</comment>
<gene>
    <name evidence="2" type="ORF">AK812_SmicGene49023</name>
</gene>
<dbReference type="Proteomes" id="UP000186817">
    <property type="component" value="Unassembled WGS sequence"/>
</dbReference>
<dbReference type="AlphaFoldDB" id="A0A1Q8ZJR6"/>
<evidence type="ECO:0000313" key="3">
    <source>
        <dbReference type="Proteomes" id="UP000186817"/>
    </source>
</evidence>
<evidence type="ECO:0000313" key="2">
    <source>
        <dbReference type="EMBL" id="OLP20513.1"/>
    </source>
</evidence>
<feature type="region of interest" description="Disordered" evidence="1">
    <location>
        <begin position="1"/>
        <end position="33"/>
    </location>
</feature>
<evidence type="ECO:0000256" key="1">
    <source>
        <dbReference type="SAM" id="MobiDB-lite"/>
    </source>
</evidence>
<feature type="non-terminal residue" evidence="2">
    <location>
        <position position="1"/>
    </location>
</feature>
<organism evidence="2 3">
    <name type="scientific">Symbiodinium microadriaticum</name>
    <name type="common">Dinoflagellate</name>
    <name type="synonym">Zooxanthella microadriatica</name>
    <dbReference type="NCBI Taxonomy" id="2951"/>
    <lineage>
        <taxon>Eukaryota</taxon>
        <taxon>Sar</taxon>
        <taxon>Alveolata</taxon>
        <taxon>Dinophyceae</taxon>
        <taxon>Suessiales</taxon>
        <taxon>Symbiodiniaceae</taxon>
        <taxon>Symbiodinium</taxon>
    </lineage>
</organism>